<dbReference type="EMBL" id="BPLQ01008810">
    <property type="protein sequence ID" value="GIY39430.1"/>
    <property type="molecule type" value="Genomic_DNA"/>
</dbReference>
<evidence type="ECO:0000313" key="3">
    <source>
        <dbReference type="Proteomes" id="UP001054837"/>
    </source>
</evidence>
<dbReference type="AlphaFoldDB" id="A0AAV4T061"/>
<comment type="caution">
    <text evidence="2">The sequence shown here is derived from an EMBL/GenBank/DDBJ whole genome shotgun (WGS) entry which is preliminary data.</text>
</comment>
<feature type="compositionally biased region" description="Polar residues" evidence="1">
    <location>
        <begin position="81"/>
        <end position="91"/>
    </location>
</feature>
<feature type="region of interest" description="Disordered" evidence="1">
    <location>
        <begin position="67"/>
        <end position="91"/>
    </location>
</feature>
<keyword evidence="3" id="KW-1185">Reference proteome</keyword>
<accession>A0AAV4T061</accession>
<organism evidence="2 3">
    <name type="scientific">Caerostris darwini</name>
    <dbReference type="NCBI Taxonomy" id="1538125"/>
    <lineage>
        <taxon>Eukaryota</taxon>
        <taxon>Metazoa</taxon>
        <taxon>Ecdysozoa</taxon>
        <taxon>Arthropoda</taxon>
        <taxon>Chelicerata</taxon>
        <taxon>Arachnida</taxon>
        <taxon>Araneae</taxon>
        <taxon>Araneomorphae</taxon>
        <taxon>Entelegynae</taxon>
        <taxon>Araneoidea</taxon>
        <taxon>Araneidae</taxon>
        <taxon>Caerostris</taxon>
    </lineage>
</organism>
<reference evidence="2 3" key="1">
    <citation type="submission" date="2021-06" db="EMBL/GenBank/DDBJ databases">
        <title>Caerostris darwini draft genome.</title>
        <authorList>
            <person name="Kono N."/>
            <person name="Arakawa K."/>
        </authorList>
    </citation>
    <scope>NUCLEOTIDE SEQUENCE [LARGE SCALE GENOMIC DNA]</scope>
</reference>
<evidence type="ECO:0000313" key="2">
    <source>
        <dbReference type="EMBL" id="GIY39430.1"/>
    </source>
</evidence>
<gene>
    <name evidence="2" type="ORF">CDAR_404621</name>
</gene>
<dbReference type="Proteomes" id="UP001054837">
    <property type="component" value="Unassembled WGS sequence"/>
</dbReference>
<evidence type="ECO:0000256" key="1">
    <source>
        <dbReference type="SAM" id="MobiDB-lite"/>
    </source>
</evidence>
<proteinExistence type="predicted"/>
<name>A0AAV4T061_9ARAC</name>
<protein>
    <submittedName>
        <fullName evidence="2">Uncharacterized protein</fullName>
    </submittedName>
</protein>
<sequence length="91" mass="10504">MDPVCHERRQLSQDHRSGEKNLVNISLNPVLKGSHYSVTIRRSILLFPFFFRMDGGTRKFFPTPVLTRKSFEPNKPRTHSPAVSRSTLHAE</sequence>